<evidence type="ECO:0000256" key="2">
    <source>
        <dbReference type="ARBA" id="ARBA00022729"/>
    </source>
</evidence>
<dbReference type="InterPro" id="IPR011330">
    <property type="entry name" value="Glyco_hydro/deAcase_b/a-brl"/>
</dbReference>
<gene>
    <name evidence="4" type="ORF">IDH45_30775</name>
</gene>
<dbReference type="Proteomes" id="UP000639396">
    <property type="component" value="Unassembled WGS sequence"/>
</dbReference>
<dbReference type="PROSITE" id="PS51677">
    <property type="entry name" value="NODB"/>
    <property type="match status" value="1"/>
</dbReference>
<dbReference type="RefSeq" id="WP_190931984.1">
    <property type="nucleotide sequence ID" value="NZ_JACXJA010000057.1"/>
</dbReference>
<dbReference type="AlphaFoldDB" id="A0A927CI71"/>
<protein>
    <submittedName>
        <fullName evidence="4">Polysaccharide deacetylase family protein</fullName>
    </submittedName>
</protein>
<dbReference type="InterPro" id="IPR051398">
    <property type="entry name" value="Polysacch_Deacetylase"/>
</dbReference>
<comment type="subcellular location">
    <subcellularLocation>
        <location evidence="1">Secreted</location>
    </subcellularLocation>
</comment>
<keyword evidence="5" id="KW-1185">Reference proteome</keyword>
<dbReference type="InterPro" id="IPR002509">
    <property type="entry name" value="NODB_dom"/>
</dbReference>
<dbReference type="SUPFAM" id="SSF88713">
    <property type="entry name" value="Glycoside hydrolase/deacetylase"/>
    <property type="match status" value="1"/>
</dbReference>
<dbReference type="EMBL" id="JACXJA010000057">
    <property type="protein sequence ID" value="MBD2866366.1"/>
    <property type="molecule type" value="Genomic_DNA"/>
</dbReference>
<evidence type="ECO:0000256" key="1">
    <source>
        <dbReference type="ARBA" id="ARBA00004613"/>
    </source>
</evidence>
<dbReference type="Gene3D" id="3.20.20.370">
    <property type="entry name" value="Glycoside hydrolase/deacetylase"/>
    <property type="match status" value="1"/>
</dbReference>
<sequence>MRIRYDRFPGGKIKAVTLSYDDGVVHDRRLVASMNKYGLRGTFHINSGFLDNKGKLDSAEIASLYAGHEISVHTVSHPFLEQAPPEQIVREITKDREALEALAGYPVRGMSYPFGTWNEKVTAMLPSLGIEYARTTRSHGTYETPANFLEWHPTCHHKQMVEHAEKFVALEPRHSKMLLLYVWGHSYEFDNDNNWELVDRFGEIAGGREDIWYATNAEIVEYMTALGRLRWSASCEWVHNPSAISVWVSAENHVVEIPGGQTVQLSAR</sequence>
<dbReference type="GO" id="GO:0005576">
    <property type="term" value="C:extracellular region"/>
    <property type="evidence" value="ECO:0007669"/>
    <property type="project" value="UniProtKB-SubCell"/>
</dbReference>
<dbReference type="CDD" id="cd10967">
    <property type="entry name" value="CE4_GLA_like_6s"/>
    <property type="match status" value="1"/>
</dbReference>
<dbReference type="GO" id="GO:0016810">
    <property type="term" value="F:hydrolase activity, acting on carbon-nitrogen (but not peptide) bonds"/>
    <property type="evidence" value="ECO:0007669"/>
    <property type="project" value="InterPro"/>
</dbReference>
<dbReference type="PANTHER" id="PTHR34216:SF3">
    <property type="entry name" value="POLY-BETA-1,6-N-ACETYL-D-GLUCOSAMINE N-DEACETYLASE"/>
    <property type="match status" value="1"/>
</dbReference>
<comment type="caution">
    <text evidence="4">The sequence shown here is derived from an EMBL/GenBank/DDBJ whole genome shotgun (WGS) entry which is preliminary data.</text>
</comment>
<dbReference type="GO" id="GO:0005975">
    <property type="term" value="P:carbohydrate metabolic process"/>
    <property type="evidence" value="ECO:0007669"/>
    <property type="project" value="InterPro"/>
</dbReference>
<accession>A0A927CI71</accession>
<dbReference type="PANTHER" id="PTHR34216">
    <property type="match status" value="1"/>
</dbReference>
<reference evidence="4" key="1">
    <citation type="submission" date="2020-09" db="EMBL/GenBank/DDBJ databases">
        <title>A novel bacterium of genus Paenibacillus, isolated from South China Sea.</title>
        <authorList>
            <person name="Huang H."/>
            <person name="Mo K."/>
            <person name="Hu Y."/>
        </authorList>
    </citation>
    <scope>NUCLEOTIDE SEQUENCE</scope>
    <source>
        <strain evidence="4">IB182363</strain>
    </source>
</reference>
<feature type="domain" description="NodB homology" evidence="3">
    <location>
        <begin position="14"/>
        <end position="268"/>
    </location>
</feature>
<proteinExistence type="predicted"/>
<evidence type="ECO:0000313" key="5">
    <source>
        <dbReference type="Proteomes" id="UP000639396"/>
    </source>
</evidence>
<evidence type="ECO:0000259" key="3">
    <source>
        <dbReference type="PROSITE" id="PS51677"/>
    </source>
</evidence>
<name>A0A927CI71_9BACL</name>
<organism evidence="4 5">
    <name type="scientific">Paenibacillus oceani</name>
    <dbReference type="NCBI Taxonomy" id="2772510"/>
    <lineage>
        <taxon>Bacteria</taxon>
        <taxon>Bacillati</taxon>
        <taxon>Bacillota</taxon>
        <taxon>Bacilli</taxon>
        <taxon>Bacillales</taxon>
        <taxon>Paenibacillaceae</taxon>
        <taxon>Paenibacillus</taxon>
    </lineage>
</organism>
<dbReference type="Pfam" id="PF01522">
    <property type="entry name" value="Polysacc_deac_1"/>
    <property type="match status" value="1"/>
</dbReference>
<evidence type="ECO:0000313" key="4">
    <source>
        <dbReference type="EMBL" id="MBD2866366.1"/>
    </source>
</evidence>
<keyword evidence="2" id="KW-0732">Signal</keyword>